<reference evidence="3" key="1">
    <citation type="submission" date="2017-01" db="EMBL/GenBank/DDBJ databases">
        <authorList>
            <person name="Varghese N."/>
            <person name="Submissions S."/>
        </authorList>
    </citation>
    <scope>NUCLEOTIDE SEQUENCE [LARGE SCALE GENOMIC DNA]</scope>
    <source>
        <strain evidence="3">DSM 21054</strain>
    </source>
</reference>
<feature type="transmembrane region" description="Helical" evidence="1">
    <location>
        <begin position="472"/>
        <end position="490"/>
    </location>
</feature>
<evidence type="ECO:0008006" key="4">
    <source>
        <dbReference type="Google" id="ProtNLM"/>
    </source>
</evidence>
<dbReference type="EMBL" id="FTOR01000008">
    <property type="protein sequence ID" value="SIT29321.1"/>
    <property type="molecule type" value="Genomic_DNA"/>
</dbReference>
<feature type="transmembrane region" description="Helical" evidence="1">
    <location>
        <begin position="170"/>
        <end position="191"/>
    </location>
</feature>
<name>A0A173MDA8_9BACT</name>
<dbReference type="RefSeq" id="WP_076381293.1">
    <property type="nucleotide sequence ID" value="NZ_AP017422.1"/>
</dbReference>
<dbReference type="STRING" id="477680.SAMN05421788_108286"/>
<feature type="transmembrane region" description="Helical" evidence="1">
    <location>
        <begin position="20"/>
        <end position="42"/>
    </location>
</feature>
<feature type="transmembrane region" description="Helical" evidence="1">
    <location>
        <begin position="62"/>
        <end position="80"/>
    </location>
</feature>
<dbReference type="OrthoDB" id="1432372at2"/>
<feature type="transmembrane region" description="Helical" evidence="1">
    <location>
        <begin position="235"/>
        <end position="253"/>
    </location>
</feature>
<dbReference type="KEGG" id="fln:FLA_1581"/>
<organism evidence="2 3">
    <name type="scientific">Filimonas lacunae</name>
    <dbReference type="NCBI Taxonomy" id="477680"/>
    <lineage>
        <taxon>Bacteria</taxon>
        <taxon>Pseudomonadati</taxon>
        <taxon>Bacteroidota</taxon>
        <taxon>Chitinophagia</taxon>
        <taxon>Chitinophagales</taxon>
        <taxon>Chitinophagaceae</taxon>
        <taxon>Filimonas</taxon>
    </lineage>
</organism>
<keyword evidence="3" id="KW-1185">Reference proteome</keyword>
<dbReference type="AlphaFoldDB" id="A0A173MDA8"/>
<dbReference type="Proteomes" id="UP000186917">
    <property type="component" value="Unassembled WGS sequence"/>
</dbReference>
<keyword evidence="1" id="KW-0812">Transmembrane</keyword>
<evidence type="ECO:0000256" key="1">
    <source>
        <dbReference type="SAM" id="Phobius"/>
    </source>
</evidence>
<feature type="transmembrane region" description="Helical" evidence="1">
    <location>
        <begin position="123"/>
        <end position="150"/>
    </location>
</feature>
<gene>
    <name evidence="2" type="ORF">SAMN05421788_108286</name>
</gene>
<accession>A0A173MDA8</accession>
<feature type="transmembrane region" description="Helical" evidence="1">
    <location>
        <begin position="85"/>
        <end position="103"/>
    </location>
</feature>
<sequence>MHRIQTYIRQWLQQVDGKLLLFLLLLMNVKLVIKLAALAFIYCVRPDFRFRFGYIKEGMPPFYLYIIGIACIDLLLYKGFANTHYLVAFAIAIGFWAACILAVHQLQLAVKMNTTTVLHNTLIAFFTINALVSFAQIAIIMLDAGVINPYRFQGMYQKYFISTGDRIKGISFDTSTTNAVISAAGVIYSLYRRKALLTLLCMVSVLLACSNFTCLMLIVVLLYCFIAASDRAQKSIIICCCTLVIIFMVKVSPQNDDYALKLIRKITTGSSKAPAITSDTVTDTIPPTEEQQRMSFAKHYLDSISQLIARQQLPKSTSTVTTQAAITPLFVARPEIPQPSIHSQPFQRIRDTATILQKTLLTYIKQHPNDNALNNDSTYHLPGKLLAFQQTWQYFQAHPGRLLTGCGPANFSSKLAFRATALNIAGSYPASLSYSHPDFRSHHLAIHLGFFSKDAELHSIANTPNAVYNQVIGEYGIAGLLVFITGYVWFWARRYRILSFGIPILLLTAGVLLMDYWFEQLSVLFVIELLLFVDIKENVCTR</sequence>
<keyword evidence="1" id="KW-0472">Membrane</keyword>
<evidence type="ECO:0000313" key="2">
    <source>
        <dbReference type="EMBL" id="SIT29321.1"/>
    </source>
</evidence>
<proteinExistence type="predicted"/>
<feature type="transmembrane region" description="Helical" evidence="1">
    <location>
        <begin position="497"/>
        <end position="518"/>
    </location>
</feature>
<keyword evidence="1" id="KW-1133">Transmembrane helix</keyword>
<protein>
    <recommendedName>
        <fullName evidence="4">O-Antigen ligase</fullName>
    </recommendedName>
</protein>
<evidence type="ECO:0000313" key="3">
    <source>
        <dbReference type="Proteomes" id="UP000186917"/>
    </source>
</evidence>
<feature type="transmembrane region" description="Helical" evidence="1">
    <location>
        <begin position="197"/>
        <end position="223"/>
    </location>
</feature>